<name>A0A6V7NQ67_ANACO</name>
<organism evidence="2">
    <name type="scientific">Ananas comosus var. bracteatus</name>
    <name type="common">red pineapple</name>
    <dbReference type="NCBI Taxonomy" id="296719"/>
    <lineage>
        <taxon>Eukaryota</taxon>
        <taxon>Viridiplantae</taxon>
        <taxon>Streptophyta</taxon>
        <taxon>Embryophyta</taxon>
        <taxon>Tracheophyta</taxon>
        <taxon>Spermatophyta</taxon>
        <taxon>Magnoliopsida</taxon>
        <taxon>Liliopsida</taxon>
        <taxon>Poales</taxon>
        <taxon>Bromeliaceae</taxon>
        <taxon>Bromelioideae</taxon>
        <taxon>Ananas</taxon>
    </lineage>
</organism>
<reference evidence="2" key="1">
    <citation type="submission" date="2020-07" db="EMBL/GenBank/DDBJ databases">
        <authorList>
            <person name="Lin J."/>
        </authorList>
    </citation>
    <scope>NUCLEOTIDE SEQUENCE</scope>
</reference>
<evidence type="ECO:0000313" key="2">
    <source>
        <dbReference type="EMBL" id="CAD1820484.1"/>
    </source>
</evidence>
<evidence type="ECO:0000256" key="1">
    <source>
        <dbReference type="SAM" id="Phobius"/>
    </source>
</evidence>
<keyword evidence="1" id="KW-0472">Membrane</keyword>
<gene>
    <name evidence="2" type="ORF">CB5_LOCUS3695</name>
</gene>
<accession>A0A6V7NQ67</accession>
<protein>
    <submittedName>
        <fullName evidence="2">Uncharacterized protein</fullName>
    </submittedName>
</protein>
<keyword evidence="1" id="KW-0812">Transmembrane</keyword>
<sequence>MVLLEFRTLLAGPEGSRLKFPAFRDLLLATMELRESSVEIRLHTWLGSAHECNSGVGLSAFALYSVLVGLALHGLISVEVAFRIRQAGRVRSQSLGQVCSQSLWIWSLLFRLLLLPRPIVARALRVRALPDESPS</sequence>
<dbReference type="EMBL" id="LR862140">
    <property type="protein sequence ID" value="CAD1820484.1"/>
    <property type="molecule type" value="Genomic_DNA"/>
</dbReference>
<feature type="transmembrane region" description="Helical" evidence="1">
    <location>
        <begin position="61"/>
        <end position="82"/>
    </location>
</feature>
<keyword evidence="1" id="KW-1133">Transmembrane helix</keyword>
<proteinExistence type="predicted"/>
<dbReference type="AlphaFoldDB" id="A0A6V7NQ67"/>